<dbReference type="AlphaFoldDB" id="A0A0E9SXI6"/>
<reference evidence="1" key="2">
    <citation type="journal article" date="2015" name="Fish Shellfish Immunol.">
        <title>Early steps in the European eel (Anguilla anguilla)-Vibrio vulnificus interaction in the gills: Role of the RtxA13 toxin.</title>
        <authorList>
            <person name="Callol A."/>
            <person name="Pajuelo D."/>
            <person name="Ebbesson L."/>
            <person name="Teles M."/>
            <person name="MacKenzie S."/>
            <person name="Amaro C."/>
        </authorList>
    </citation>
    <scope>NUCLEOTIDE SEQUENCE</scope>
</reference>
<accession>A0A0E9SXI6</accession>
<reference evidence="1" key="1">
    <citation type="submission" date="2014-11" db="EMBL/GenBank/DDBJ databases">
        <authorList>
            <person name="Amaro Gonzalez C."/>
        </authorList>
    </citation>
    <scope>NUCLEOTIDE SEQUENCE</scope>
</reference>
<name>A0A0E9SXI6_ANGAN</name>
<organism evidence="1">
    <name type="scientific">Anguilla anguilla</name>
    <name type="common">European freshwater eel</name>
    <name type="synonym">Muraena anguilla</name>
    <dbReference type="NCBI Taxonomy" id="7936"/>
    <lineage>
        <taxon>Eukaryota</taxon>
        <taxon>Metazoa</taxon>
        <taxon>Chordata</taxon>
        <taxon>Craniata</taxon>
        <taxon>Vertebrata</taxon>
        <taxon>Euteleostomi</taxon>
        <taxon>Actinopterygii</taxon>
        <taxon>Neopterygii</taxon>
        <taxon>Teleostei</taxon>
        <taxon>Anguilliformes</taxon>
        <taxon>Anguillidae</taxon>
        <taxon>Anguilla</taxon>
    </lineage>
</organism>
<proteinExistence type="predicted"/>
<sequence length="41" mass="4730">MPTWELSEITGVMLPASLKRYERNSAKVSFLNYEVSAHFNI</sequence>
<evidence type="ECO:0000313" key="1">
    <source>
        <dbReference type="EMBL" id="JAH45972.1"/>
    </source>
</evidence>
<protein>
    <submittedName>
        <fullName evidence="1">Uncharacterized protein</fullName>
    </submittedName>
</protein>
<dbReference type="EMBL" id="GBXM01062605">
    <property type="protein sequence ID" value="JAH45972.1"/>
    <property type="molecule type" value="Transcribed_RNA"/>
</dbReference>